<name>A0A8B6F3Q1_MYTGA</name>
<dbReference type="Proteomes" id="UP000596742">
    <property type="component" value="Unassembled WGS sequence"/>
</dbReference>
<dbReference type="OrthoDB" id="6068649at2759"/>
<accession>A0A8B6F3Q1</accession>
<evidence type="ECO:0008006" key="3">
    <source>
        <dbReference type="Google" id="ProtNLM"/>
    </source>
</evidence>
<dbReference type="AlphaFoldDB" id="A0A8B6F3Q1"/>
<reference evidence="1" key="1">
    <citation type="submission" date="2018-11" db="EMBL/GenBank/DDBJ databases">
        <authorList>
            <person name="Alioto T."/>
            <person name="Alioto T."/>
        </authorList>
    </citation>
    <scope>NUCLEOTIDE SEQUENCE</scope>
</reference>
<organism evidence="1 2">
    <name type="scientific">Mytilus galloprovincialis</name>
    <name type="common">Mediterranean mussel</name>
    <dbReference type="NCBI Taxonomy" id="29158"/>
    <lineage>
        <taxon>Eukaryota</taxon>
        <taxon>Metazoa</taxon>
        <taxon>Spiralia</taxon>
        <taxon>Lophotrochozoa</taxon>
        <taxon>Mollusca</taxon>
        <taxon>Bivalvia</taxon>
        <taxon>Autobranchia</taxon>
        <taxon>Pteriomorphia</taxon>
        <taxon>Mytilida</taxon>
        <taxon>Mytiloidea</taxon>
        <taxon>Mytilidae</taxon>
        <taxon>Mytilinae</taxon>
        <taxon>Mytilus</taxon>
    </lineage>
</organism>
<keyword evidence="2" id="KW-1185">Reference proteome</keyword>
<proteinExistence type="predicted"/>
<dbReference type="EMBL" id="UYJE01006068">
    <property type="protein sequence ID" value="VDI42764.1"/>
    <property type="molecule type" value="Genomic_DNA"/>
</dbReference>
<gene>
    <name evidence="1" type="ORF">MGAL_10B062600</name>
</gene>
<comment type="caution">
    <text evidence="1">The sequence shown here is derived from an EMBL/GenBank/DDBJ whole genome shotgun (WGS) entry which is preliminary data.</text>
</comment>
<protein>
    <recommendedName>
        <fullName evidence="3">C3H1-type domain-containing protein</fullName>
    </recommendedName>
</protein>
<sequence>MVYFLQCGNSRRAGANPTWRRIEQLPATSLQAQLNACATETIDGGAVQTGSGDIYVQAITKQLQQQQSLPLGDNLNKHQGQSTVHPEGTQDFDCVSNIISWKDPQIFLKSSFNDVTINFYDITDFVNVHMSGTSEEKLISDASGGQLIFKSGPVKPKLESLSLCQWSSANLSIMYKLLSSGDLPQTQLLDYLSYTARIYNLVASCDMVSVFFYDREYRQLQKQHKFRWGTDVPHLHSIYLRPKGFVKPQTGGSKYQTTGPRPGVKHDISYASHTSGGREICKRFNSRKGCFMTNCRFEHVCAVPGCANKHPAHSHSNSLHGNPKKRGIMVKPTRDLILSAWSNELQNDFDKEFLLHGIEFGFDIIDTSDIPLNIQAKNHPSASPSGPLYSKAHAQVLIEIENGNYIFADEKPKIISPMGVIPKPGGGIRLIHDCSRPEGSAVNDFAGNSSKQIFQNFR</sequence>
<evidence type="ECO:0000313" key="1">
    <source>
        <dbReference type="EMBL" id="VDI42764.1"/>
    </source>
</evidence>
<evidence type="ECO:0000313" key="2">
    <source>
        <dbReference type="Proteomes" id="UP000596742"/>
    </source>
</evidence>